<accession>A0AAN6FWJ0</accession>
<dbReference type="EMBL" id="JASUXU010000006">
    <property type="protein sequence ID" value="KAK0325784.1"/>
    <property type="molecule type" value="Genomic_DNA"/>
</dbReference>
<evidence type="ECO:0000313" key="1">
    <source>
        <dbReference type="EMBL" id="KAK0325784.1"/>
    </source>
</evidence>
<comment type="caution">
    <text evidence="1">The sequence shown here is derived from an EMBL/GenBank/DDBJ whole genome shotgun (WGS) entry which is preliminary data.</text>
</comment>
<gene>
    <name evidence="1" type="ORF">LTR82_003321</name>
</gene>
<dbReference type="Proteomes" id="UP001168146">
    <property type="component" value="Unassembled WGS sequence"/>
</dbReference>
<organism evidence="1 2">
    <name type="scientific">Friedmanniomyces endolithicus</name>
    <dbReference type="NCBI Taxonomy" id="329885"/>
    <lineage>
        <taxon>Eukaryota</taxon>
        <taxon>Fungi</taxon>
        <taxon>Dikarya</taxon>
        <taxon>Ascomycota</taxon>
        <taxon>Pezizomycotina</taxon>
        <taxon>Dothideomycetes</taxon>
        <taxon>Dothideomycetidae</taxon>
        <taxon>Mycosphaerellales</taxon>
        <taxon>Teratosphaeriaceae</taxon>
        <taxon>Friedmanniomyces</taxon>
    </lineage>
</organism>
<evidence type="ECO:0000313" key="2">
    <source>
        <dbReference type="Proteomes" id="UP001168146"/>
    </source>
</evidence>
<proteinExistence type="predicted"/>
<protein>
    <submittedName>
        <fullName evidence="1">Uncharacterized protein</fullName>
    </submittedName>
</protein>
<dbReference type="AlphaFoldDB" id="A0AAN6FWJ0"/>
<name>A0AAN6FWJ0_9PEZI</name>
<reference evidence="1" key="1">
    <citation type="submission" date="2021-12" db="EMBL/GenBank/DDBJ databases">
        <title>Black yeast isolated from Biological Soil Crust.</title>
        <authorList>
            <person name="Kurbessoian T."/>
        </authorList>
    </citation>
    <scope>NUCLEOTIDE SEQUENCE</scope>
    <source>
        <strain evidence="1">CCFEE 5208</strain>
    </source>
</reference>
<sequence>MALGDDASGTKSKAMCRPVCEADNTEHPLKTQNPPKYVHSMFMVRHMMVPEVDESKSRVIDIITSDSALSSGQEG</sequence>